<evidence type="ECO:0000256" key="7">
    <source>
        <dbReference type="ARBA" id="ARBA00023136"/>
    </source>
</evidence>
<comment type="subcellular location">
    <subcellularLocation>
        <location evidence="1">Cell membrane</location>
        <topology evidence="1">Multi-pass membrane protein</topology>
    </subcellularLocation>
</comment>
<dbReference type="GO" id="GO:0007165">
    <property type="term" value="P:signal transduction"/>
    <property type="evidence" value="ECO:0007669"/>
    <property type="project" value="UniProtKB-KW"/>
</dbReference>
<evidence type="ECO:0000256" key="4">
    <source>
        <dbReference type="ARBA" id="ARBA00022692"/>
    </source>
</evidence>
<dbReference type="PANTHER" id="PTHR21137">
    <property type="entry name" value="ODORANT RECEPTOR"/>
    <property type="match status" value="1"/>
</dbReference>
<keyword evidence="12" id="KW-1185">Reference proteome</keyword>
<keyword evidence="2" id="KW-1003">Cell membrane</keyword>
<keyword evidence="9" id="KW-0807">Transducer</keyword>
<organism evidence="11 12">
    <name type="scientific">Rhynocoris fuscipes</name>
    <dbReference type="NCBI Taxonomy" id="488301"/>
    <lineage>
        <taxon>Eukaryota</taxon>
        <taxon>Metazoa</taxon>
        <taxon>Ecdysozoa</taxon>
        <taxon>Arthropoda</taxon>
        <taxon>Hexapoda</taxon>
        <taxon>Insecta</taxon>
        <taxon>Pterygota</taxon>
        <taxon>Neoptera</taxon>
        <taxon>Paraneoptera</taxon>
        <taxon>Hemiptera</taxon>
        <taxon>Heteroptera</taxon>
        <taxon>Panheteroptera</taxon>
        <taxon>Cimicomorpha</taxon>
        <taxon>Reduviidae</taxon>
        <taxon>Harpactorinae</taxon>
        <taxon>Harpactorini</taxon>
        <taxon>Rhynocoris</taxon>
    </lineage>
</organism>
<name>A0AAW1D5I3_9HEMI</name>
<dbReference type="InterPro" id="IPR004117">
    <property type="entry name" value="7tm6_olfct_rcpt"/>
</dbReference>
<evidence type="ECO:0008006" key="13">
    <source>
        <dbReference type="Google" id="ProtNLM"/>
    </source>
</evidence>
<keyword evidence="6 10" id="KW-1133">Transmembrane helix</keyword>
<sequence>MKLVLEITSGNGRLIDRIEVLTPITAYVLTFPKMYVLCTRAKDIRQLFNRLEDIRNKISQDADNRTILLNAEKLGKKLVIYFAAYELIAPILLLIFKTIHEYFTDFETRRFVIQICIPWNTDEIWAYLVANVFVNVMAFTCCMALVMFAGVELSFTFQTSACLKILQSYFENRGPADQVVYQYHDRLIQIINDYNNIFSETMFVETLFAPLMPCGYSMTLIRSLRKKHFNELAPGIVKVFGCMFPFIITLSCGQEVNTQVERLHESSYTSNWYEETPKVRRDLLMLMIRTTKPTTVNYRLFIKFNRECLASV</sequence>
<evidence type="ECO:0000256" key="6">
    <source>
        <dbReference type="ARBA" id="ARBA00022989"/>
    </source>
</evidence>
<evidence type="ECO:0000256" key="3">
    <source>
        <dbReference type="ARBA" id="ARBA00022606"/>
    </source>
</evidence>
<proteinExistence type="predicted"/>
<keyword evidence="8" id="KW-0675">Receptor</keyword>
<dbReference type="GO" id="GO:0004984">
    <property type="term" value="F:olfactory receptor activity"/>
    <property type="evidence" value="ECO:0007669"/>
    <property type="project" value="InterPro"/>
</dbReference>
<dbReference type="GO" id="GO:0005549">
    <property type="term" value="F:odorant binding"/>
    <property type="evidence" value="ECO:0007669"/>
    <property type="project" value="InterPro"/>
</dbReference>
<accession>A0AAW1D5I3</accession>
<feature type="transmembrane region" description="Helical" evidence="10">
    <location>
        <begin position="124"/>
        <end position="148"/>
    </location>
</feature>
<reference evidence="11 12" key="1">
    <citation type="submission" date="2022-12" db="EMBL/GenBank/DDBJ databases">
        <title>Chromosome-level genome assembly of true bugs.</title>
        <authorList>
            <person name="Ma L."/>
            <person name="Li H."/>
        </authorList>
    </citation>
    <scope>NUCLEOTIDE SEQUENCE [LARGE SCALE GENOMIC DNA]</scope>
    <source>
        <strain evidence="11">Lab_2022b</strain>
    </source>
</reference>
<keyword evidence="7 10" id="KW-0472">Membrane</keyword>
<dbReference type="Proteomes" id="UP001461498">
    <property type="component" value="Unassembled WGS sequence"/>
</dbReference>
<protein>
    <recommendedName>
        <fullName evidence="13">Odorant receptor</fullName>
    </recommendedName>
</protein>
<keyword evidence="5" id="KW-0552">Olfaction</keyword>
<evidence type="ECO:0000256" key="9">
    <source>
        <dbReference type="ARBA" id="ARBA00023224"/>
    </source>
</evidence>
<feature type="transmembrane region" description="Helical" evidence="10">
    <location>
        <begin position="78"/>
        <end position="96"/>
    </location>
</feature>
<evidence type="ECO:0000256" key="5">
    <source>
        <dbReference type="ARBA" id="ARBA00022725"/>
    </source>
</evidence>
<dbReference type="GO" id="GO:0005886">
    <property type="term" value="C:plasma membrane"/>
    <property type="evidence" value="ECO:0007669"/>
    <property type="project" value="UniProtKB-SubCell"/>
</dbReference>
<evidence type="ECO:0000256" key="10">
    <source>
        <dbReference type="SAM" id="Phobius"/>
    </source>
</evidence>
<gene>
    <name evidence="11" type="ORF">O3M35_009741</name>
</gene>
<comment type="caution">
    <text evidence="11">The sequence shown here is derived from an EMBL/GenBank/DDBJ whole genome shotgun (WGS) entry which is preliminary data.</text>
</comment>
<dbReference type="AlphaFoldDB" id="A0AAW1D5I3"/>
<dbReference type="Pfam" id="PF02949">
    <property type="entry name" value="7tm_6"/>
    <property type="match status" value="1"/>
</dbReference>
<evidence type="ECO:0000256" key="8">
    <source>
        <dbReference type="ARBA" id="ARBA00023170"/>
    </source>
</evidence>
<dbReference type="EMBL" id="JAPXFL010000006">
    <property type="protein sequence ID" value="KAK9505757.1"/>
    <property type="molecule type" value="Genomic_DNA"/>
</dbReference>
<evidence type="ECO:0000313" key="11">
    <source>
        <dbReference type="EMBL" id="KAK9505757.1"/>
    </source>
</evidence>
<evidence type="ECO:0000256" key="1">
    <source>
        <dbReference type="ARBA" id="ARBA00004651"/>
    </source>
</evidence>
<keyword evidence="3" id="KW-0716">Sensory transduction</keyword>
<evidence type="ECO:0000313" key="12">
    <source>
        <dbReference type="Proteomes" id="UP001461498"/>
    </source>
</evidence>
<evidence type="ECO:0000256" key="2">
    <source>
        <dbReference type="ARBA" id="ARBA00022475"/>
    </source>
</evidence>
<dbReference type="PANTHER" id="PTHR21137:SF35">
    <property type="entry name" value="ODORANT RECEPTOR 19A-RELATED"/>
    <property type="match status" value="1"/>
</dbReference>
<keyword evidence="4 10" id="KW-0812">Transmembrane</keyword>